<sequence>MEDATNAVAYRNRNDRAWNGVVRCCWFRVHGFGLAHPTLFFNFFKKVGDANGTRATNIDGSIDRCADVISVNVAIPNSVATYDDD</sequence>
<gene>
    <name evidence="1" type="ORF">UFOPK1711_00458</name>
</gene>
<accession>A0A6J6E187</accession>
<proteinExistence type="predicted"/>
<reference evidence="1" key="1">
    <citation type="submission" date="2020-05" db="EMBL/GenBank/DDBJ databases">
        <authorList>
            <person name="Chiriac C."/>
            <person name="Salcher M."/>
            <person name="Ghai R."/>
            <person name="Kavagutti S V."/>
        </authorList>
    </citation>
    <scope>NUCLEOTIDE SEQUENCE</scope>
</reference>
<organism evidence="1">
    <name type="scientific">freshwater metagenome</name>
    <dbReference type="NCBI Taxonomy" id="449393"/>
    <lineage>
        <taxon>unclassified sequences</taxon>
        <taxon>metagenomes</taxon>
        <taxon>ecological metagenomes</taxon>
    </lineage>
</organism>
<dbReference type="EMBL" id="CAEZTR010000019">
    <property type="protein sequence ID" value="CAB4570250.1"/>
    <property type="molecule type" value="Genomic_DNA"/>
</dbReference>
<name>A0A6J6E187_9ZZZZ</name>
<evidence type="ECO:0000313" key="1">
    <source>
        <dbReference type="EMBL" id="CAB4570250.1"/>
    </source>
</evidence>
<dbReference type="AlphaFoldDB" id="A0A6J6E187"/>
<protein>
    <submittedName>
        <fullName evidence="1">Unannotated protein</fullName>
    </submittedName>
</protein>